<keyword evidence="4" id="KW-0238">DNA-binding</keyword>
<keyword evidence="5" id="KW-0804">Transcription</keyword>
<accession>A0ABV2A5Z4</accession>
<dbReference type="NCBIfam" id="TIGR02937">
    <property type="entry name" value="sigma70-ECF"/>
    <property type="match status" value="1"/>
</dbReference>
<comment type="similarity">
    <text evidence="1">Belongs to the sigma-70 factor family. ECF subfamily.</text>
</comment>
<evidence type="ECO:0000259" key="7">
    <source>
        <dbReference type="Pfam" id="PF04545"/>
    </source>
</evidence>
<comment type="caution">
    <text evidence="8">The sequence shown here is derived from an EMBL/GenBank/DDBJ whole genome shotgun (WGS) entry which is preliminary data.</text>
</comment>
<dbReference type="PANTHER" id="PTHR43133">
    <property type="entry name" value="RNA POLYMERASE ECF-TYPE SIGMA FACTO"/>
    <property type="match status" value="1"/>
</dbReference>
<evidence type="ECO:0000256" key="4">
    <source>
        <dbReference type="ARBA" id="ARBA00023125"/>
    </source>
</evidence>
<sequence>MEADATEDPDEMLMLAYAGGDAGAFERLYRRHKDALYRYFLRHVEAADAGELYQDVWQKLIQARGSYRSDAPFAAWLYRIAHNRLVDHWRRLRPQDELGDELAASAAQQPEIQVERADTAQRLLVALAQLPAEQREIIVLREERDLTLEQIAEIQGVGRETVKSRLRYALAKLRESFHD</sequence>
<dbReference type="InterPro" id="IPR007627">
    <property type="entry name" value="RNA_pol_sigma70_r2"/>
</dbReference>
<gene>
    <name evidence="8" type="ORF">ABSH63_01445</name>
</gene>
<dbReference type="EMBL" id="JBEPIJ010000001">
    <property type="protein sequence ID" value="MES0872677.1"/>
    <property type="molecule type" value="Genomic_DNA"/>
</dbReference>
<dbReference type="InterPro" id="IPR013325">
    <property type="entry name" value="RNA_pol_sigma_r2"/>
</dbReference>
<dbReference type="Pfam" id="PF04545">
    <property type="entry name" value="Sigma70_r4"/>
    <property type="match status" value="1"/>
</dbReference>
<evidence type="ECO:0000256" key="5">
    <source>
        <dbReference type="ARBA" id="ARBA00023163"/>
    </source>
</evidence>
<dbReference type="Gene3D" id="1.10.1740.10">
    <property type="match status" value="1"/>
</dbReference>
<dbReference type="SUPFAM" id="SSF88659">
    <property type="entry name" value="Sigma3 and sigma4 domains of RNA polymerase sigma factors"/>
    <property type="match status" value="1"/>
</dbReference>
<keyword evidence="9" id="KW-1185">Reference proteome</keyword>
<evidence type="ECO:0000256" key="1">
    <source>
        <dbReference type="ARBA" id="ARBA00010641"/>
    </source>
</evidence>
<evidence type="ECO:0000256" key="3">
    <source>
        <dbReference type="ARBA" id="ARBA00023082"/>
    </source>
</evidence>
<name>A0ABV2A5Z4_9GAMM</name>
<dbReference type="CDD" id="cd06171">
    <property type="entry name" value="Sigma70_r4"/>
    <property type="match status" value="1"/>
</dbReference>
<keyword evidence="3" id="KW-0731">Sigma factor</keyword>
<reference evidence="8 9" key="1">
    <citation type="submission" date="2024-06" db="EMBL/GenBank/DDBJ databases">
        <authorList>
            <person name="Li Z."/>
            <person name="Jiang Y."/>
        </authorList>
    </citation>
    <scope>NUCLEOTIDE SEQUENCE [LARGE SCALE GENOMIC DNA]</scope>
    <source>
        <strain evidence="8 9">HSW-8</strain>
    </source>
</reference>
<dbReference type="Proteomes" id="UP001465331">
    <property type="component" value="Unassembled WGS sequence"/>
</dbReference>
<feature type="domain" description="RNA polymerase sigma-70 region 2" evidence="6">
    <location>
        <begin position="28"/>
        <end position="93"/>
    </location>
</feature>
<dbReference type="InterPro" id="IPR013324">
    <property type="entry name" value="RNA_pol_sigma_r3/r4-like"/>
</dbReference>
<dbReference type="InterPro" id="IPR039425">
    <property type="entry name" value="RNA_pol_sigma-70-like"/>
</dbReference>
<organism evidence="8 9">
    <name type="scientific">Sinimarinibacterium thermocellulolyticum</name>
    <dbReference type="NCBI Taxonomy" id="3170016"/>
    <lineage>
        <taxon>Bacteria</taxon>
        <taxon>Pseudomonadati</taxon>
        <taxon>Pseudomonadota</taxon>
        <taxon>Gammaproteobacteria</taxon>
        <taxon>Nevskiales</taxon>
        <taxon>Nevskiaceae</taxon>
        <taxon>Sinimarinibacterium</taxon>
    </lineage>
</organism>
<evidence type="ECO:0000256" key="2">
    <source>
        <dbReference type="ARBA" id="ARBA00023015"/>
    </source>
</evidence>
<dbReference type="InterPro" id="IPR014284">
    <property type="entry name" value="RNA_pol_sigma-70_dom"/>
</dbReference>
<dbReference type="SUPFAM" id="SSF88946">
    <property type="entry name" value="Sigma2 domain of RNA polymerase sigma factors"/>
    <property type="match status" value="1"/>
</dbReference>
<dbReference type="PANTHER" id="PTHR43133:SF8">
    <property type="entry name" value="RNA POLYMERASE SIGMA FACTOR HI_1459-RELATED"/>
    <property type="match status" value="1"/>
</dbReference>
<dbReference type="RefSeq" id="WP_352886726.1">
    <property type="nucleotide sequence ID" value="NZ_JBEPIJ010000001.1"/>
</dbReference>
<evidence type="ECO:0000259" key="6">
    <source>
        <dbReference type="Pfam" id="PF04542"/>
    </source>
</evidence>
<protein>
    <submittedName>
        <fullName evidence="8">Sigma-70 family RNA polymerase sigma factor</fullName>
    </submittedName>
</protein>
<dbReference type="InterPro" id="IPR007630">
    <property type="entry name" value="RNA_pol_sigma70_r4"/>
</dbReference>
<keyword evidence="2" id="KW-0805">Transcription regulation</keyword>
<dbReference type="Pfam" id="PF04542">
    <property type="entry name" value="Sigma70_r2"/>
    <property type="match status" value="1"/>
</dbReference>
<feature type="domain" description="RNA polymerase sigma-70 region 4" evidence="7">
    <location>
        <begin position="126"/>
        <end position="175"/>
    </location>
</feature>
<dbReference type="Gene3D" id="1.10.10.10">
    <property type="entry name" value="Winged helix-like DNA-binding domain superfamily/Winged helix DNA-binding domain"/>
    <property type="match status" value="1"/>
</dbReference>
<dbReference type="InterPro" id="IPR036388">
    <property type="entry name" value="WH-like_DNA-bd_sf"/>
</dbReference>
<proteinExistence type="inferred from homology"/>
<evidence type="ECO:0000313" key="9">
    <source>
        <dbReference type="Proteomes" id="UP001465331"/>
    </source>
</evidence>
<evidence type="ECO:0000313" key="8">
    <source>
        <dbReference type="EMBL" id="MES0872677.1"/>
    </source>
</evidence>